<dbReference type="PANTHER" id="PTHR37423">
    <property type="entry name" value="SOLUBLE LYTIC MUREIN TRANSGLYCOSYLASE-RELATED"/>
    <property type="match status" value="1"/>
</dbReference>
<evidence type="ECO:0000313" key="6">
    <source>
        <dbReference type="EMBL" id="EGK70276.1"/>
    </source>
</evidence>
<dbReference type="InterPro" id="IPR008939">
    <property type="entry name" value="Lytic_TGlycosylase_superhlx_U"/>
</dbReference>
<keyword evidence="2 3" id="KW-0732">Signal</keyword>
<dbReference type="AlphaFoldDB" id="F5RH72"/>
<dbReference type="Gene3D" id="1.10.530.10">
    <property type="match status" value="1"/>
</dbReference>
<dbReference type="eggNOG" id="COG0741">
    <property type="taxonomic scope" value="Bacteria"/>
</dbReference>
<dbReference type="CDD" id="cd13401">
    <property type="entry name" value="Slt70-like"/>
    <property type="match status" value="1"/>
</dbReference>
<feature type="domain" description="Transglycosylase SLT" evidence="4">
    <location>
        <begin position="489"/>
        <end position="589"/>
    </location>
</feature>
<evidence type="ECO:0000259" key="5">
    <source>
        <dbReference type="Pfam" id="PF14718"/>
    </source>
</evidence>
<dbReference type="PANTHER" id="PTHR37423:SF5">
    <property type="entry name" value="SOLUBLE LYTIC MUREIN TRANSGLYCOSYLASE"/>
    <property type="match status" value="1"/>
</dbReference>
<dbReference type="OrthoDB" id="92254at2"/>
<proteinExistence type="inferred from homology"/>
<keyword evidence="7" id="KW-1185">Reference proteome</keyword>
<evidence type="ECO:0000256" key="1">
    <source>
        <dbReference type="ARBA" id="ARBA00007734"/>
    </source>
</evidence>
<feature type="domain" description="Lytic transglycosylase superhelical linker" evidence="5">
    <location>
        <begin position="408"/>
        <end position="461"/>
    </location>
</feature>
<evidence type="ECO:0000313" key="7">
    <source>
        <dbReference type="Proteomes" id="UP000005019"/>
    </source>
</evidence>
<dbReference type="Proteomes" id="UP000005019">
    <property type="component" value="Unassembled WGS sequence"/>
</dbReference>
<dbReference type="GO" id="GO:0004553">
    <property type="term" value="F:hydrolase activity, hydrolyzing O-glycosyl compounds"/>
    <property type="evidence" value="ECO:0007669"/>
    <property type="project" value="InterPro"/>
</dbReference>
<dbReference type="GO" id="GO:0042597">
    <property type="term" value="C:periplasmic space"/>
    <property type="evidence" value="ECO:0007669"/>
    <property type="project" value="InterPro"/>
</dbReference>
<organism evidence="6 7">
    <name type="scientific">Methyloversatilis universalis (strain ATCC BAA-1314 / DSM 25237 / JCM 13912 / CCUG 52030 / FAM5)</name>
    <dbReference type="NCBI Taxonomy" id="1000565"/>
    <lineage>
        <taxon>Bacteria</taxon>
        <taxon>Pseudomonadati</taxon>
        <taxon>Pseudomonadota</taxon>
        <taxon>Betaproteobacteria</taxon>
        <taxon>Nitrosomonadales</taxon>
        <taxon>Sterolibacteriaceae</taxon>
        <taxon>Methyloversatilis</taxon>
    </lineage>
</organism>
<dbReference type="Gene3D" id="1.10.1240.20">
    <property type="entry name" value="Lytic transglycosylase, superhelical linker domain"/>
    <property type="match status" value="1"/>
</dbReference>
<dbReference type="InterPro" id="IPR012289">
    <property type="entry name" value="Lytic_TGlycosylase_superhlx_L"/>
</dbReference>
<dbReference type="Pfam" id="PF14718">
    <property type="entry name" value="SLT_L"/>
    <property type="match status" value="1"/>
</dbReference>
<comment type="caution">
    <text evidence="6">The sequence shown here is derived from an EMBL/GenBank/DDBJ whole genome shotgun (WGS) entry which is preliminary data.</text>
</comment>
<dbReference type="InterPro" id="IPR037061">
    <property type="entry name" value="Lytic_TGlycoase_superhlx_L_sf"/>
</dbReference>
<name>F5RH72_METUF</name>
<feature type="chain" id="PRO_5003327242" evidence="3">
    <location>
        <begin position="28"/>
        <end position="650"/>
    </location>
</feature>
<dbReference type="STRING" id="1000565.METUNv1_03664"/>
<comment type="similarity">
    <text evidence="1">Belongs to the transglycosylase Slt family.</text>
</comment>
<dbReference type="Gene3D" id="1.25.20.10">
    <property type="entry name" value="Bacterial muramidases"/>
    <property type="match status" value="1"/>
</dbReference>
<sequence length="650" mass="72249">MAIRFPLFPLRALLFGASLLLPAAASAQDAAFLAARDAFAAGNRQLFERHAAGLQSYPLAAYVEYYRLKMDLERTSPDAVAIFLERNADTVIAQRLRSDWLRLLAKNEQWSSYRAEYAKLPVKNPSPENDLRCHAARALQVLGDPAAATEARALWDTLDDAPSACTPVFAALFDAGRLSEDDVWARARRQMEAKRPGQAGALLDLLPEASRPGRVLDDIVANPTRWLDRQPANFSITRRGRELALMAIARLARSDARAAERALEVIAARLSPRERGYAFSQLGWQGGMQHDARALQWCRSADDDLSGDEVFGWCTRAALRAGNWKAVRDFTGRMPEALADRPEWIYWNGRARAATGHVDQAREQYRRIADQPQFYGLLAREELGQQAVLPPAAAEPTPEDIRRAELMPPIQRALKLFALDLRTEALREWNWAIREADDRTLLAVAHLAVNRQLWDRAIATADRTVAEHDYALRYLAPMRAAVEPHVNARALDLTWVYGLMRQESRFVMSAKSSAGAQGLMQVMPATAKWVAKKIGLNGYHPSQIADADTNLLLGTSYMRLVLDSLDDHPVLASAGYNAGPGRAKKWRAARPLEGAIYAETIPFTETRDYVKKVMTNAVMYSLVFGLKEPGLKQRLGTIQPGAGPSPDDPI</sequence>
<dbReference type="RefSeq" id="WP_008064226.1">
    <property type="nucleotide sequence ID" value="NZ_AFHG01000058.1"/>
</dbReference>
<reference evidence="6 7" key="1">
    <citation type="journal article" date="2011" name="J. Bacteriol.">
        <title>Genome sequence of Methyloversatilis universalis FAM5T, a methylotrophic representative of the order Rhodocyclales.</title>
        <authorList>
            <person name="Kittichotirat W."/>
            <person name="Good N.M."/>
            <person name="Hall R."/>
            <person name="Bringel F."/>
            <person name="Lajus A."/>
            <person name="Medigue C."/>
            <person name="Smalley N.E."/>
            <person name="Beck D."/>
            <person name="Bumgarner R."/>
            <person name="Vuilleumier S."/>
            <person name="Kalyuzhnaya M.G."/>
        </authorList>
    </citation>
    <scope>NUCLEOTIDE SEQUENCE [LARGE SCALE GENOMIC DNA]</scope>
    <source>
        <strain evidence="7">ATCC BAA-1314 / JCM 13912 / FAM5</strain>
    </source>
</reference>
<dbReference type="SUPFAM" id="SSF53955">
    <property type="entry name" value="Lysozyme-like"/>
    <property type="match status" value="1"/>
</dbReference>
<evidence type="ECO:0000256" key="3">
    <source>
        <dbReference type="SAM" id="SignalP"/>
    </source>
</evidence>
<dbReference type="InterPro" id="IPR023346">
    <property type="entry name" value="Lysozyme-like_dom_sf"/>
</dbReference>
<dbReference type="SUPFAM" id="SSF48435">
    <property type="entry name" value="Bacterial muramidases"/>
    <property type="match status" value="1"/>
</dbReference>
<dbReference type="Pfam" id="PF01464">
    <property type="entry name" value="SLT"/>
    <property type="match status" value="1"/>
</dbReference>
<evidence type="ECO:0000259" key="4">
    <source>
        <dbReference type="Pfam" id="PF01464"/>
    </source>
</evidence>
<dbReference type="InterPro" id="IPR008258">
    <property type="entry name" value="Transglycosylase_SLT_dom_1"/>
</dbReference>
<feature type="signal peptide" evidence="3">
    <location>
        <begin position="1"/>
        <end position="27"/>
    </location>
</feature>
<gene>
    <name evidence="6" type="ORF">METUNv1_03664</name>
</gene>
<evidence type="ECO:0000256" key="2">
    <source>
        <dbReference type="ARBA" id="ARBA00022729"/>
    </source>
</evidence>
<accession>F5RH72</accession>
<protein>
    <submittedName>
        <fullName evidence="6">Lytic transglycosylase, catalytic</fullName>
    </submittedName>
</protein>
<dbReference type="EMBL" id="AFHG01000058">
    <property type="protein sequence ID" value="EGK70276.1"/>
    <property type="molecule type" value="Genomic_DNA"/>
</dbReference>